<dbReference type="GO" id="GO:0046983">
    <property type="term" value="F:protein dimerization activity"/>
    <property type="evidence" value="ECO:0007669"/>
    <property type="project" value="InterPro"/>
</dbReference>
<dbReference type="GO" id="GO:0000155">
    <property type="term" value="F:phosphorelay sensor kinase activity"/>
    <property type="evidence" value="ECO:0007669"/>
    <property type="project" value="InterPro"/>
</dbReference>
<dbReference type="SUPFAM" id="SSF55874">
    <property type="entry name" value="ATPase domain of HSP90 chaperone/DNA topoisomerase II/histidine kinase"/>
    <property type="match status" value="1"/>
</dbReference>
<feature type="transmembrane region" description="Helical" evidence="9">
    <location>
        <begin position="159"/>
        <end position="176"/>
    </location>
</feature>
<feature type="domain" description="Histidine kinase/HSP90-like ATPase" evidence="10">
    <location>
        <begin position="304"/>
        <end position="397"/>
    </location>
</feature>
<evidence type="ECO:0000313" key="11">
    <source>
        <dbReference type="EMBL" id="ACU70536.1"/>
    </source>
</evidence>
<dbReference type="InParanoid" id="C7QBF9"/>
<evidence type="ECO:0000256" key="2">
    <source>
        <dbReference type="ARBA" id="ARBA00012438"/>
    </source>
</evidence>
<dbReference type="Proteomes" id="UP000000851">
    <property type="component" value="Chromosome"/>
</dbReference>
<name>C7QBF9_CATAD</name>
<dbReference type="InterPro" id="IPR050482">
    <property type="entry name" value="Sensor_HK_TwoCompSys"/>
</dbReference>
<gene>
    <name evidence="11" type="ordered locus">Caci_1615</name>
</gene>
<dbReference type="CDD" id="cd16917">
    <property type="entry name" value="HATPase_UhpB-NarQ-NarX-like"/>
    <property type="match status" value="1"/>
</dbReference>
<dbReference type="HOGENOM" id="CLU_000445_20_1_11"/>
<keyword evidence="4" id="KW-0808">Transferase</keyword>
<keyword evidence="9" id="KW-1133">Transmembrane helix</keyword>
<feature type="transmembrane region" description="Helical" evidence="9">
    <location>
        <begin position="107"/>
        <end position="124"/>
    </location>
</feature>
<dbReference type="Pfam" id="PF07730">
    <property type="entry name" value="HisKA_3"/>
    <property type="match status" value="1"/>
</dbReference>
<dbReference type="GO" id="GO:0016020">
    <property type="term" value="C:membrane"/>
    <property type="evidence" value="ECO:0007669"/>
    <property type="project" value="InterPro"/>
</dbReference>
<keyword evidence="5" id="KW-0547">Nucleotide-binding</keyword>
<evidence type="ECO:0000256" key="5">
    <source>
        <dbReference type="ARBA" id="ARBA00022741"/>
    </source>
</evidence>
<evidence type="ECO:0000256" key="7">
    <source>
        <dbReference type="ARBA" id="ARBA00022840"/>
    </source>
</evidence>
<dbReference type="InterPro" id="IPR003594">
    <property type="entry name" value="HATPase_dom"/>
</dbReference>
<dbReference type="PANTHER" id="PTHR24421:SF10">
    <property type="entry name" value="NITRATE_NITRITE SENSOR PROTEIN NARQ"/>
    <property type="match status" value="1"/>
</dbReference>
<keyword evidence="9" id="KW-0812">Transmembrane</keyword>
<reference evidence="11 12" key="1">
    <citation type="journal article" date="2009" name="Stand. Genomic Sci.">
        <title>Complete genome sequence of Catenulispora acidiphila type strain (ID 139908).</title>
        <authorList>
            <person name="Copeland A."/>
            <person name="Lapidus A."/>
            <person name="Glavina Del Rio T."/>
            <person name="Nolan M."/>
            <person name="Lucas S."/>
            <person name="Chen F."/>
            <person name="Tice H."/>
            <person name="Cheng J.F."/>
            <person name="Bruce D."/>
            <person name="Goodwin L."/>
            <person name="Pitluck S."/>
            <person name="Mikhailova N."/>
            <person name="Pati A."/>
            <person name="Ivanova N."/>
            <person name="Mavromatis K."/>
            <person name="Chen A."/>
            <person name="Palaniappan K."/>
            <person name="Chain P."/>
            <person name="Land M."/>
            <person name="Hauser L."/>
            <person name="Chang Y.J."/>
            <person name="Jeffries C.D."/>
            <person name="Chertkov O."/>
            <person name="Brettin T."/>
            <person name="Detter J.C."/>
            <person name="Han C."/>
            <person name="Ali Z."/>
            <person name="Tindall B.J."/>
            <person name="Goker M."/>
            <person name="Bristow J."/>
            <person name="Eisen J.A."/>
            <person name="Markowitz V."/>
            <person name="Hugenholtz P."/>
            <person name="Kyrpides N.C."/>
            <person name="Klenk H.P."/>
        </authorList>
    </citation>
    <scope>NUCLEOTIDE SEQUENCE [LARGE SCALE GENOMIC DNA]</scope>
    <source>
        <strain evidence="12">DSM 44928 / JCM 14897 / NBRC 102108 / NRRL B-24433 / ID139908</strain>
    </source>
</reference>
<feature type="transmembrane region" description="Helical" evidence="9">
    <location>
        <begin position="59"/>
        <end position="78"/>
    </location>
</feature>
<dbReference type="OrthoDB" id="227596at2"/>
<evidence type="ECO:0000256" key="3">
    <source>
        <dbReference type="ARBA" id="ARBA00022553"/>
    </source>
</evidence>
<evidence type="ECO:0000313" key="12">
    <source>
        <dbReference type="Proteomes" id="UP000000851"/>
    </source>
</evidence>
<dbReference type="SMART" id="SM00387">
    <property type="entry name" value="HATPase_c"/>
    <property type="match status" value="1"/>
</dbReference>
<keyword evidence="8" id="KW-0902">Two-component regulatory system</keyword>
<dbReference type="STRING" id="479433.Caci_1615"/>
<evidence type="ECO:0000256" key="6">
    <source>
        <dbReference type="ARBA" id="ARBA00022777"/>
    </source>
</evidence>
<dbReference type="KEGG" id="cai:Caci_1615"/>
<feature type="transmembrane region" description="Helical" evidence="9">
    <location>
        <begin position="131"/>
        <end position="153"/>
    </location>
</feature>
<keyword evidence="9" id="KW-0472">Membrane</keyword>
<dbReference type="RefSeq" id="WP_012785830.1">
    <property type="nucleotide sequence ID" value="NC_013131.1"/>
</dbReference>
<keyword evidence="3" id="KW-0597">Phosphoprotein</keyword>
<feature type="transmembrane region" description="Helical" evidence="9">
    <location>
        <begin position="85"/>
        <end position="101"/>
    </location>
</feature>
<protein>
    <recommendedName>
        <fullName evidence="2">histidine kinase</fullName>
        <ecNumber evidence="2">2.7.13.3</ecNumber>
    </recommendedName>
</protein>
<dbReference type="AlphaFoldDB" id="C7QBF9"/>
<evidence type="ECO:0000256" key="1">
    <source>
        <dbReference type="ARBA" id="ARBA00000085"/>
    </source>
</evidence>
<dbReference type="Gene3D" id="3.30.565.10">
    <property type="entry name" value="Histidine kinase-like ATPase, C-terminal domain"/>
    <property type="match status" value="1"/>
</dbReference>
<dbReference type="EC" id="2.7.13.3" evidence="2"/>
<evidence type="ECO:0000259" key="10">
    <source>
        <dbReference type="SMART" id="SM00387"/>
    </source>
</evidence>
<accession>C7QBF9</accession>
<keyword evidence="12" id="KW-1185">Reference proteome</keyword>
<dbReference type="Pfam" id="PF02518">
    <property type="entry name" value="HATPase_c"/>
    <property type="match status" value="1"/>
</dbReference>
<sequence>MSEARPLMTRVTPARVVACVWVLSTLSLFIAQALRLKRPWGGTVVGRDPSSDPLMTDHRQLVVLIAAAGLVALGCRLLGRRPVSAVAAVAALMASVFAVNYDLHTSAIAPDQYVAVCVAVFFVAAGGGRRVGIWCAALAFAGVVGYVAASLVLGLRVDTSIEVVVLLITVLAWVLGDARRAEREHAEQLRAQVAGRAVTAERLRIARDLHDMVAHEIGVVALQAGAARLVVLRRPDAAEQALGIIEDTSRTTLAGLRRMVATLHDAPADPVGLEGIGRLVANARAAGVRVDVQWRGRRLPLPPEVDSSVFRVIQESVTNVIKHSGTKQCRVSVGFEDGAVSVVVVDSGAGSDAGGVGSTGYGLPGMRARIEILHGEFSAGPRPEGGFRVAARVPVSAPVSASVSVEV</sequence>
<dbReference type="InterPro" id="IPR036890">
    <property type="entry name" value="HATPase_C_sf"/>
</dbReference>
<dbReference type="eggNOG" id="COG4585">
    <property type="taxonomic scope" value="Bacteria"/>
</dbReference>
<keyword evidence="6 11" id="KW-0418">Kinase</keyword>
<keyword evidence="7" id="KW-0067">ATP-binding</keyword>
<dbReference type="Gene3D" id="1.20.5.1930">
    <property type="match status" value="1"/>
</dbReference>
<comment type="catalytic activity">
    <reaction evidence="1">
        <text>ATP + protein L-histidine = ADP + protein N-phospho-L-histidine.</text>
        <dbReference type="EC" id="2.7.13.3"/>
    </reaction>
</comment>
<dbReference type="InterPro" id="IPR011712">
    <property type="entry name" value="Sig_transdc_His_kin_sub3_dim/P"/>
</dbReference>
<evidence type="ECO:0000256" key="8">
    <source>
        <dbReference type="ARBA" id="ARBA00023012"/>
    </source>
</evidence>
<evidence type="ECO:0000256" key="4">
    <source>
        <dbReference type="ARBA" id="ARBA00022679"/>
    </source>
</evidence>
<dbReference type="GO" id="GO:0005524">
    <property type="term" value="F:ATP binding"/>
    <property type="evidence" value="ECO:0007669"/>
    <property type="project" value="UniProtKB-KW"/>
</dbReference>
<evidence type="ECO:0000256" key="9">
    <source>
        <dbReference type="SAM" id="Phobius"/>
    </source>
</evidence>
<dbReference type="EMBL" id="CP001700">
    <property type="protein sequence ID" value="ACU70536.1"/>
    <property type="molecule type" value="Genomic_DNA"/>
</dbReference>
<dbReference type="PANTHER" id="PTHR24421">
    <property type="entry name" value="NITRATE/NITRITE SENSOR PROTEIN NARX-RELATED"/>
    <property type="match status" value="1"/>
</dbReference>
<organism evidence="11 12">
    <name type="scientific">Catenulispora acidiphila (strain DSM 44928 / JCM 14897 / NBRC 102108 / NRRL B-24433 / ID139908)</name>
    <dbReference type="NCBI Taxonomy" id="479433"/>
    <lineage>
        <taxon>Bacteria</taxon>
        <taxon>Bacillati</taxon>
        <taxon>Actinomycetota</taxon>
        <taxon>Actinomycetes</taxon>
        <taxon>Catenulisporales</taxon>
        <taxon>Catenulisporaceae</taxon>
        <taxon>Catenulispora</taxon>
    </lineage>
</organism>
<proteinExistence type="predicted"/>